<accession>A0A108T210</accession>
<name>A0A108T210_BACSE</name>
<dbReference type="EMBL" id="LRGC01000027">
    <property type="protein sequence ID" value="KWR51877.1"/>
    <property type="molecule type" value="Genomic_DNA"/>
</dbReference>
<dbReference type="RefSeq" id="WP_060386640.1">
    <property type="nucleotide sequence ID" value="NZ_JADNNX010000018.1"/>
</dbReference>
<comment type="caution">
    <text evidence="1">The sequence shown here is derived from an EMBL/GenBank/DDBJ whole genome shotgun (WGS) entry which is preliminary data.</text>
</comment>
<dbReference type="STRING" id="46506.AA415_03118"/>
<dbReference type="AlphaFoldDB" id="A0A108T210"/>
<evidence type="ECO:0000313" key="1">
    <source>
        <dbReference type="EMBL" id="KWR51877.1"/>
    </source>
</evidence>
<reference evidence="1 2" key="1">
    <citation type="journal article" date="2016" name="BMC Genomics">
        <title>Type VI secretion systems of human gut Bacteroidales segregate into three genetic architectures, two of which are contained on mobile genetic elements.</title>
        <authorList>
            <person name="Coyne M.J."/>
            <person name="Roelofs K.G."/>
            <person name="Comstock L.E."/>
        </authorList>
    </citation>
    <scope>NUCLEOTIDE SEQUENCE [LARGE SCALE GENOMIC DNA]</scope>
    <source>
        <strain evidence="1 2">CL09T03C01</strain>
    </source>
</reference>
<dbReference type="PATRIC" id="fig|46506.5.peg.3353"/>
<protein>
    <submittedName>
        <fullName evidence="1">Uncharacterized protein</fullName>
    </submittedName>
</protein>
<gene>
    <name evidence="1" type="ORF">AA415_03118</name>
</gene>
<evidence type="ECO:0000313" key="2">
    <source>
        <dbReference type="Proteomes" id="UP000056419"/>
    </source>
</evidence>
<organism evidence="1 2">
    <name type="scientific">Bacteroides stercoris</name>
    <dbReference type="NCBI Taxonomy" id="46506"/>
    <lineage>
        <taxon>Bacteria</taxon>
        <taxon>Pseudomonadati</taxon>
        <taxon>Bacteroidota</taxon>
        <taxon>Bacteroidia</taxon>
        <taxon>Bacteroidales</taxon>
        <taxon>Bacteroidaceae</taxon>
        <taxon>Bacteroides</taxon>
    </lineage>
</organism>
<sequence>MDIKIGDKVQLKEAASLGTMQIMIVADILQREQIRVIYWCEPQQQYLTLEGHYSIFTKIA</sequence>
<keyword evidence="2" id="KW-1185">Reference proteome</keyword>
<dbReference type="Proteomes" id="UP000056419">
    <property type="component" value="Unassembled WGS sequence"/>
</dbReference>
<proteinExistence type="predicted"/>